<dbReference type="AlphaFoldDB" id="A0A0L1JUF9"/>
<evidence type="ECO:0000313" key="2">
    <source>
        <dbReference type="Proteomes" id="UP000036938"/>
    </source>
</evidence>
<evidence type="ECO:0000313" key="1">
    <source>
        <dbReference type="EMBL" id="KNG95023.1"/>
    </source>
</evidence>
<dbReference type="OrthoDB" id="8447889at2"/>
<gene>
    <name evidence="1" type="ORF">ATO11_06595</name>
</gene>
<dbReference type="EMBL" id="AQQZ01000002">
    <property type="protein sequence ID" value="KNG95023.1"/>
    <property type="molecule type" value="Genomic_DNA"/>
</dbReference>
<accession>A0A0L1JUF9</accession>
<proteinExistence type="predicted"/>
<keyword evidence="2" id="KW-1185">Reference proteome</keyword>
<name>A0A0L1JUF9_9RHOB</name>
<protein>
    <submittedName>
        <fullName evidence="1">Uncharacterized protein</fullName>
    </submittedName>
</protein>
<comment type="caution">
    <text evidence="1">The sequence shown here is derived from an EMBL/GenBank/DDBJ whole genome shotgun (WGS) entry which is preliminary data.</text>
</comment>
<reference evidence="1 2" key="1">
    <citation type="journal article" date="2015" name="Int. J. Syst. Evol. Microbiol.">
        <title>Aestuariivita atlantica sp. nov., isolated from deep sea sediment of the Atlantic Ocean.</title>
        <authorList>
            <person name="Li G."/>
            <person name="Lai Q."/>
            <person name="Du Y."/>
            <person name="Liu X."/>
            <person name="Sun F."/>
            <person name="Shao Z."/>
        </authorList>
    </citation>
    <scope>NUCLEOTIDE SEQUENCE [LARGE SCALE GENOMIC DNA]</scope>
    <source>
        <strain evidence="1 2">22II-S11-z3</strain>
    </source>
</reference>
<organism evidence="1 2">
    <name type="scientific">Pseudaestuariivita atlantica</name>
    <dbReference type="NCBI Taxonomy" id="1317121"/>
    <lineage>
        <taxon>Bacteria</taxon>
        <taxon>Pseudomonadati</taxon>
        <taxon>Pseudomonadota</taxon>
        <taxon>Alphaproteobacteria</taxon>
        <taxon>Rhodobacterales</taxon>
        <taxon>Paracoccaceae</taxon>
        <taxon>Pseudaestuariivita</taxon>
    </lineage>
</organism>
<sequence>MGEASPGHAINCTGKIDNISLVFGGYDPDHTKLYLSRILQMSSNGALKQVKVARNGFARNFMLKEDLFEERVLVSCMSTKPNGPAFRLEFNPSKLGPESTATVLSIVASDILEGGTSELYERARVTRFDVAFDLFGFSLSQAHFWANETSSSQTYNAVGMRTETLVFNQSKRRQVVVYDKAAERTSKGIQPKVSPWTRIEVRKRNAGQLAALKSTKCPFLDFHVSCRKKPADISEATWVLINAASGPMMLQAVLGQLPMSKRALVKNILKKHPLEGWNAAKLWKEWPTIVNESGLLAPVQAQA</sequence>
<dbReference type="RefSeq" id="WP_050530016.1">
    <property type="nucleotide sequence ID" value="NZ_AQQZ01000002.1"/>
</dbReference>
<dbReference type="STRING" id="1317121.ATO11_06595"/>
<dbReference type="Proteomes" id="UP000036938">
    <property type="component" value="Unassembled WGS sequence"/>
</dbReference>